<protein>
    <recommendedName>
        <fullName evidence="6">GRIP domain-containing protein</fullName>
    </recommendedName>
</protein>
<reference evidence="7" key="2">
    <citation type="submission" date="2020-05" db="UniProtKB">
        <authorList>
            <consortium name="EnsemblMetazoa"/>
        </authorList>
    </citation>
    <scope>IDENTIFICATION</scope>
    <source>
        <strain evidence="7">IAEA</strain>
    </source>
</reference>
<keyword evidence="4 5" id="KW-0175">Coiled coil</keyword>
<accession>A0A1A9WJE0</accession>
<dbReference type="Proteomes" id="UP000091820">
    <property type="component" value="Unassembled WGS sequence"/>
</dbReference>
<feature type="coiled-coil region" evidence="5">
    <location>
        <begin position="49"/>
        <end position="240"/>
    </location>
</feature>
<keyword evidence="2" id="KW-0963">Cytoplasm</keyword>
<dbReference type="PANTHER" id="PTHR18902">
    <property type="entry name" value="NUCLEAR MITOTIC APPARATUS PROTEIN 1-RELATED"/>
    <property type="match status" value="1"/>
</dbReference>
<evidence type="ECO:0000259" key="6">
    <source>
        <dbReference type="PROSITE" id="PS50913"/>
    </source>
</evidence>
<keyword evidence="8" id="KW-1185">Reference proteome</keyword>
<feature type="domain" description="GRIP" evidence="6">
    <location>
        <begin position="1223"/>
        <end position="1273"/>
    </location>
</feature>
<evidence type="ECO:0000313" key="7">
    <source>
        <dbReference type="EnsemblMetazoa" id="GBRI021928-PA"/>
    </source>
</evidence>
<dbReference type="EnsemblMetazoa" id="GBRI021928-RA">
    <property type="protein sequence ID" value="GBRI021928-PA"/>
    <property type="gene ID" value="GBRI021928"/>
</dbReference>
<evidence type="ECO:0000256" key="2">
    <source>
        <dbReference type="ARBA" id="ARBA00022490"/>
    </source>
</evidence>
<feature type="coiled-coil region" evidence="5">
    <location>
        <begin position="394"/>
        <end position="616"/>
    </location>
</feature>
<evidence type="ECO:0000256" key="5">
    <source>
        <dbReference type="SAM" id="Coils"/>
    </source>
</evidence>
<comment type="subcellular location">
    <subcellularLocation>
        <location evidence="1">Cytoplasm</location>
    </subcellularLocation>
</comment>
<evidence type="ECO:0000313" key="8">
    <source>
        <dbReference type="Proteomes" id="UP000091820"/>
    </source>
</evidence>
<dbReference type="VEuPathDB" id="VectorBase:GBRI021928"/>
<dbReference type="InterPro" id="IPR051841">
    <property type="entry name" value="MT-Golgi_org_protein"/>
</dbReference>
<dbReference type="GO" id="GO:0005794">
    <property type="term" value="C:Golgi apparatus"/>
    <property type="evidence" value="ECO:0007669"/>
    <property type="project" value="TreeGrafter"/>
</dbReference>
<feature type="coiled-coil region" evidence="5">
    <location>
        <begin position="1193"/>
        <end position="1227"/>
    </location>
</feature>
<feature type="coiled-coil region" evidence="5">
    <location>
        <begin position="656"/>
        <end position="872"/>
    </location>
</feature>
<reference evidence="8" key="1">
    <citation type="submission" date="2014-03" db="EMBL/GenBank/DDBJ databases">
        <authorList>
            <person name="Aksoy S."/>
            <person name="Warren W."/>
            <person name="Wilson R.K."/>
        </authorList>
    </citation>
    <scope>NUCLEOTIDE SEQUENCE [LARGE SCALE GENOMIC DNA]</scope>
    <source>
        <strain evidence="8">IAEA</strain>
    </source>
</reference>
<keyword evidence="3" id="KW-0597">Phosphoprotein</keyword>
<evidence type="ECO:0000256" key="4">
    <source>
        <dbReference type="ARBA" id="ARBA00023054"/>
    </source>
</evidence>
<evidence type="ECO:0000256" key="1">
    <source>
        <dbReference type="ARBA" id="ARBA00004496"/>
    </source>
</evidence>
<dbReference type="PROSITE" id="PS50913">
    <property type="entry name" value="GRIP"/>
    <property type="match status" value="1"/>
</dbReference>
<dbReference type="PANTHER" id="PTHR18902:SF25">
    <property type="entry name" value="GRIP AND COILED-COIL DOMAIN-CONTAINING PROTEIN 2"/>
    <property type="match status" value="1"/>
</dbReference>
<feature type="coiled-coil region" evidence="5">
    <location>
        <begin position="955"/>
        <end position="1028"/>
    </location>
</feature>
<organism evidence="7 8">
    <name type="scientific">Glossina brevipalpis</name>
    <dbReference type="NCBI Taxonomy" id="37001"/>
    <lineage>
        <taxon>Eukaryota</taxon>
        <taxon>Metazoa</taxon>
        <taxon>Ecdysozoa</taxon>
        <taxon>Arthropoda</taxon>
        <taxon>Hexapoda</taxon>
        <taxon>Insecta</taxon>
        <taxon>Pterygota</taxon>
        <taxon>Neoptera</taxon>
        <taxon>Endopterygota</taxon>
        <taxon>Diptera</taxon>
        <taxon>Brachycera</taxon>
        <taxon>Muscomorpha</taxon>
        <taxon>Hippoboscoidea</taxon>
        <taxon>Glossinidae</taxon>
        <taxon>Glossina</taxon>
    </lineage>
</organism>
<dbReference type="SMART" id="SM00755">
    <property type="entry name" value="Grip"/>
    <property type="match status" value="1"/>
</dbReference>
<name>A0A1A9WJE0_9MUSC</name>
<dbReference type="STRING" id="37001.A0A1A9WJE0"/>
<dbReference type="Pfam" id="PF01465">
    <property type="entry name" value="GRIP"/>
    <property type="match status" value="1"/>
</dbReference>
<sequence>MENKSDSQQQAVYIGINKISQFIRFINVINVLQRLTLEDLTKEEIINKYKSLLSIAKKAKQAKDELSEENRKLKDSLQLNETQKEADKKALMTMKEMLESYTESKLQLTNQVSELQKQRKMDVEALEKLSIENECAKRQVQRLNGDNDSLLADLERMEQRLQQVKVLGQEQKQHLELLEDEVKKLQEVDARNEILKQQNLEFSKSLEEVKKKYQLTKENNNEQKQKLKSLKDRFIEVLRKLKKLKECKRVLLETQHEYADSVSQWQNEIIHASKLLCKEFNVLKLENAKLLRISCESPKKEDRLVSIQKLNALLELSEKACQEHKQLQEENVRVLNGQERSLESHLNVHHDNVINRSVLKLEEIYRLAENVHKELESVRLQKSLNSSQSQIESNERLLLKLEDLQHLSSKAKEEFENKRLELLLLEKKYQQLIAKEQNLESKEKDCPKLLIKLKDLEEDKCKLISQVDELKNMPSLVQELEAEKKSLAERLLKQEKNCNNLNGKLSSTEKLLEDLRGLYKKKENEHTELLNEMRELNEALKARGDMISRQQNDYHLLQGDLKRNSEKLQHVQETLSFKEKELYAKQTQLETIKSEADDAREKIENLENCSSLNEEKGRILSNELETLKVYAQTNTPDQDNQSDVLSLSSTSKADELQCVKEEQDALEDKYQKVRNLAAKLKKKLLEQTSLNQDLEEELINYRSKQAQMQQEFNHQHRVKQTEMENLQQHLLEAQKQVDNLKGENQKLRSSRKQANVLNLEIEAAEKSLTEVSVKLAARTTELSEVQDLLSTKETTIKQLRKEIHLLELAKESEINHSQELKEQIDHLQQTLKDMVYAKQQAFDASKSLEHDMENLKLELESARMQLSAAASQHEKAFSALSLEKEELMHQFRAAQETLFNNEQRLKTAERVTEDLRVEYLNYKVKAQAVLRKNQAHDVTKEKELEEELLMLKTIERQLRTTIQTLNAKLEMFEKQKELLDDDQASLQKRCKELMEIVEESRAQNGSLAQELQQQAQQQHETLKEHRLQIEAMNECHKEQIQSLVITHKKQLDQLHKEMNANQRVPPMIGASKTQASPLADVLQAGEQSKIDFLLMEREDAEGSEEALATLAVSRKISNASSNQRRSQHDFMPLDELLNTPINAINSETLVTNNQKQISEPANNTFDLLQLDLSNTKERLQMQESRVRHLTALLAENEQDLAKFTQMNDILKEELRRQERSVEREQHMHNSEYLKNVIMKFLTLNNSDERTRLVPVLNTILKLSRTETEMLNCVAKGQKVTADSSRIGWGNFLPSWNSASNSNNN</sequence>
<evidence type="ECO:0000256" key="3">
    <source>
        <dbReference type="ARBA" id="ARBA00022553"/>
    </source>
</evidence>
<proteinExistence type="predicted"/>
<dbReference type="Gene3D" id="1.10.220.60">
    <property type="entry name" value="GRIP domain"/>
    <property type="match status" value="1"/>
</dbReference>
<dbReference type="InterPro" id="IPR000237">
    <property type="entry name" value="GRIP_dom"/>
</dbReference>